<dbReference type="KEGG" id="bfu:BCIN_11g03240"/>
<dbReference type="AlphaFoldDB" id="A0A384JXN4"/>
<dbReference type="EMBL" id="CP009815">
    <property type="protein sequence ID" value="ATZ55017.1"/>
    <property type="molecule type" value="Genomic_DNA"/>
</dbReference>
<evidence type="ECO:0000313" key="3">
    <source>
        <dbReference type="Proteomes" id="UP000001798"/>
    </source>
</evidence>
<dbReference type="VEuPathDB" id="FungiDB:Bcin11g03240"/>
<evidence type="ECO:0000313" key="2">
    <source>
        <dbReference type="EMBL" id="ATZ55017.1"/>
    </source>
</evidence>
<reference evidence="2 3" key="2">
    <citation type="journal article" date="2012" name="Eukaryot. Cell">
        <title>Genome update of Botrytis cinerea strains B05.10 and T4.</title>
        <authorList>
            <person name="Staats M."/>
            <person name="van Kan J.A."/>
        </authorList>
    </citation>
    <scope>NUCLEOTIDE SEQUENCE [LARGE SCALE GENOMIC DNA]</scope>
    <source>
        <strain evidence="2 3">B05.10</strain>
    </source>
</reference>
<dbReference type="Proteomes" id="UP000001798">
    <property type="component" value="Chromosome 11"/>
</dbReference>
<dbReference type="GeneID" id="5437421"/>
<proteinExistence type="predicted"/>
<feature type="compositionally biased region" description="Basic and acidic residues" evidence="1">
    <location>
        <begin position="1"/>
        <end position="66"/>
    </location>
</feature>
<protein>
    <submittedName>
        <fullName evidence="2">Uncharacterized protein</fullName>
    </submittedName>
</protein>
<keyword evidence="3" id="KW-1185">Reference proteome</keyword>
<reference evidence="2 3" key="3">
    <citation type="journal article" date="2017" name="Mol. Plant Pathol.">
        <title>A gapless genome sequence of the fungus Botrytis cinerea.</title>
        <authorList>
            <person name="Van Kan J.A."/>
            <person name="Stassen J.H."/>
            <person name="Mosbach A."/>
            <person name="Van Der Lee T.A."/>
            <person name="Faino L."/>
            <person name="Farmer A.D."/>
            <person name="Papasotiriou D.G."/>
            <person name="Zhou S."/>
            <person name="Seidl M.F."/>
            <person name="Cottam E."/>
            <person name="Edel D."/>
            <person name="Hahn M."/>
            <person name="Schwartz D.C."/>
            <person name="Dietrich R.A."/>
            <person name="Widdison S."/>
            <person name="Scalliet G."/>
        </authorList>
    </citation>
    <scope>NUCLEOTIDE SEQUENCE [LARGE SCALE GENOMIC DNA]</scope>
    <source>
        <strain evidence="2 3">B05.10</strain>
    </source>
</reference>
<accession>A0A384JXN4</accession>
<sequence length="125" mass="14593">MPDPPRGSERGKERKKRDTTGNNGESEKYDFSRGDIKIEGRETPQRDDRGKRRDPPRSKPKEEIRSSKNTSRQDLILAVNMEASRKPDKYKIRALLGRSRNIEFYIKPRFLIARIAARQSIAFDF</sequence>
<dbReference type="RefSeq" id="XP_024551744.1">
    <property type="nucleotide sequence ID" value="XM_024695942.1"/>
</dbReference>
<name>A0A384JXN4_BOTFB</name>
<organism evidence="2 3">
    <name type="scientific">Botryotinia fuckeliana (strain B05.10)</name>
    <name type="common">Noble rot fungus</name>
    <name type="synonym">Botrytis cinerea</name>
    <dbReference type="NCBI Taxonomy" id="332648"/>
    <lineage>
        <taxon>Eukaryota</taxon>
        <taxon>Fungi</taxon>
        <taxon>Dikarya</taxon>
        <taxon>Ascomycota</taxon>
        <taxon>Pezizomycotina</taxon>
        <taxon>Leotiomycetes</taxon>
        <taxon>Helotiales</taxon>
        <taxon>Sclerotiniaceae</taxon>
        <taxon>Botrytis</taxon>
    </lineage>
</organism>
<feature type="region of interest" description="Disordered" evidence="1">
    <location>
        <begin position="1"/>
        <end position="73"/>
    </location>
</feature>
<reference evidence="2 3" key="1">
    <citation type="journal article" date="2011" name="PLoS Genet.">
        <title>Genomic analysis of the necrotrophic fungal pathogens Sclerotinia sclerotiorum and Botrytis cinerea.</title>
        <authorList>
            <person name="Amselem J."/>
            <person name="Cuomo C.A."/>
            <person name="van Kan J.A."/>
            <person name="Viaud M."/>
            <person name="Benito E.P."/>
            <person name="Couloux A."/>
            <person name="Coutinho P.M."/>
            <person name="de Vries R.P."/>
            <person name="Dyer P.S."/>
            <person name="Fillinger S."/>
            <person name="Fournier E."/>
            <person name="Gout L."/>
            <person name="Hahn M."/>
            <person name="Kohn L."/>
            <person name="Lapalu N."/>
            <person name="Plummer K.M."/>
            <person name="Pradier J.M."/>
            <person name="Quevillon E."/>
            <person name="Sharon A."/>
            <person name="Simon A."/>
            <person name="ten Have A."/>
            <person name="Tudzynski B."/>
            <person name="Tudzynski P."/>
            <person name="Wincker P."/>
            <person name="Andrew M."/>
            <person name="Anthouard V."/>
            <person name="Beever R.E."/>
            <person name="Beffa R."/>
            <person name="Benoit I."/>
            <person name="Bouzid O."/>
            <person name="Brault B."/>
            <person name="Chen Z."/>
            <person name="Choquer M."/>
            <person name="Collemare J."/>
            <person name="Cotton P."/>
            <person name="Danchin E.G."/>
            <person name="Da Silva C."/>
            <person name="Gautier A."/>
            <person name="Giraud C."/>
            <person name="Giraud T."/>
            <person name="Gonzalez C."/>
            <person name="Grossetete S."/>
            <person name="Guldener U."/>
            <person name="Henrissat B."/>
            <person name="Howlett B.J."/>
            <person name="Kodira C."/>
            <person name="Kretschmer M."/>
            <person name="Lappartient A."/>
            <person name="Leroch M."/>
            <person name="Levis C."/>
            <person name="Mauceli E."/>
            <person name="Neuveglise C."/>
            <person name="Oeser B."/>
            <person name="Pearson M."/>
            <person name="Poulain J."/>
            <person name="Poussereau N."/>
            <person name="Quesneville H."/>
            <person name="Rascle C."/>
            <person name="Schumacher J."/>
            <person name="Segurens B."/>
            <person name="Sexton A."/>
            <person name="Silva E."/>
            <person name="Sirven C."/>
            <person name="Soanes D.M."/>
            <person name="Talbot N.J."/>
            <person name="Templeton M."/>
            <person name="Yandava C."/>
            <person name="Yarden O."/>
            <person name="Zeng Q."/>
            <person name="Rollins J.A."/>
            <person name="Lebrun M.H."/>
            <person name="Dickman M."/>
        </authorList>
    </citation>
    <scope>NUCLEOTIDE SEQUENCE [LARGE SCALE GENOMIC DNA]</scope>
    <source>
        <strain evidence="2 3">B05.10</strain>
    </source>
</reference>
<evidence type="ECO:0000256" key="1">
    <source>
        <dbReference type="SAM" id="MobiDB-lite"/>
    </source>
</evidence>
<gene>
    <name evidence="2" type="ORF">BCIN_11g03240</name>
</gene>